<dbReference type="GO" id="GO:0016829">
    <property type="term" value="F:lyase activity"/>
    <property type="evidence" value="ECO:0007669"/>
    <property type="project" value="UniProtKB-KW"/>
</dbReference>
<keyword evidence="2" id="KW-0456">Lyase</keyword>
<dbReference type="Gene3D" id="1.50.10.20">
    <property type="match status" value="1"/>
</dbReference>
<dbReference type="AlphaFoldDB" id="A0AA42C4K7"/>
<accession>A0AA42C4K7</accession>
<proteinExistence type="predicted"/>
<evidence type="ECO:0000313" key="2">
    <source>
        <dbReference type="EMBL" id="MCW0481878.1"/>
    </source>
</evidence>
<reference evidence="2" key="1">
    <citation type="submission" date="2022-10" db="EMBL/GenBank/DDBJ databases">
        <title>Gaoshiqiia sediminis gen. nov., sp. nov., isolated from coastal sediment.</title>
        <authorList>
            <person name="Yu W.X."/>
            <person name="Mu D.S."/>
            <person name="Du J.Z."/>
            <person name="Liang Y.Q."/>
        </authorList>
    </citation>
    <scope>NUCLEOTIDE SEQUENCE</scope>
    <source>
        <strain evidence="2">A06</strain>
    </source>
</reference>
<dbReference type="Proteomes" id="UP001163821">
    <property type="component" value="Unassembled WGS sequence"/>
</dbReference>
<comment type="caution">
    <text evidence="2">The sequence shown here is derived from an EMBL/GenBank/DDBJ whole genome shotgun (WGS) entry which is preliminary data.</text>
</comment>
<gene>
    <name evidence="2" type="ORF">N2K84_03990</name>
</gene>
<dbReference type="Pfam" id="PF09492">
    <property type="entry name" value="Pec_lyase"/>
    <property type="match status" value="1"/>
</dbReference>
<evidence type="ECO:0000313" key="3">
    <source>
        <dbReference type="Proteomes" id="UP001163821"/>
    </source>
</evidence>
<feature type="signal peptide" evidence="1">
    <location>
        <begin position="1"/>
        <end position="22"/>
    </location>
</feature>
<keyword evidence="1" id="KW-0732">Signal</keyword>
<feature type="chain" id="PRO_5041251683" evidence="1">
    <location>
        <begin position="23"/>
        <end position="538"/>
    </location>
</feature>
<dbReference type="RefSeq" id="WP_282590488.1">
    <property type="nucleotide sequence ID" value="NZ_JAPAAF010000003.1"/>
</dbReference>
<keyword evidence="3" id="KW-1185">Reference proteome</keyword>
<dbReference type="EMBL" id="JAPAAF010000003">
    <property type="protein sequence ID" value="MCW0481878.1"/>
    <property type="molecule type" value="Genomic_DNA"/>
</dbReference>
<dbReference type="SUPFAM" id="SSF81853">
    <property type="entry name" value="Family 10 polysaccharide lyase"/>
    <property type="match status" value="1"/>
</dbReference>
<name>A0AA42C4K7_9BACT</name>
<evidence type="ECO:0000256" key="1">
    <source>
        <dbReference type="SAM" id="SignalP"/>
    </source>
</evidence>
<sequence length="538" mass="62703">MKRIKICLLFILITFASFLCISAPKNDITREIEETMLRATRFMVETVSTHGGYLWYYLPDFSRQWGEMEAYKTMIWLQHPGTISMGHLFLEAYHATGNDYYYLAAQKAAAAIIWGQSHEGGWNYMVDFAGDRSLKEWYNTIGKNGWRLEEFQHYYGNSTFDDDITSDAARFLLRMYLEKMDPAYKPALDRAINFILESQYPLGGWPQRYPLRYDFGKNGNPDYSSFYTFNDDVTWENINFLIQCYLTLGQERFLDPIKRGMNFYLLSQDGCGAWGQQLNMDLEAASARTYEPAAFLPGTTCENARLLLRFYQYTGDKRFLSRVPDAIRWLEETALSPDQVEGERTHPTFVDAKTNKPVYVHRKGSNSAYGYYFTDDDDQHLLSHYYGKCRVPLQELKEEYERVAALSLEEATQDSPIKPGKFEHPETPQKFYDLNRFKFNFPATEEMVREIISSLDQENRWLAKHAMISHPYCGDGKNQELTDQFTSENVGDETDTSPYRDTTDQEYISTGEYIRNMHLLINYLKENKAEQAAEYGSR</sequence>
<protein>
    <submittedName>
        <fullName evidence="2">Pectate lyase</fullName>
    </submittedName>
</protein>
<dbReference type="InterPro" id="IPR012669">
    <property type="entry name" value="Pectate_lyase"/>
</dbReference>
<organism evidence="2 3">
    <name type="scientific">Gaoshiqia sediminis</name>
    <dbReference type="NCBI Taxonomy" id="2986998"/>
    <lineage>
        <taxon>Bacteria</taxon>
        <taxon>Pseudomonadati</taxon>
        <taxon>Bacteroidota</taxon>
        <taxon>Bacteroidia</taxon>
        <taxon>Marinilabiliales</taxon>
        <taxon>Prolixibacteraceae</taxon>
        <taxon>Gaoshiqia</taxon>
    </lineage>
</organism>